<dbReference type="InterPro" id="IPR029063">
    <property type="entry name" value="SAM-dependent_MTases_sf"/>
</dbReference>
<dbReference type="GO" id="GO:0008168">
    <property type="term" value="F:methyltransferase activity"/>
    <property type="evidence" value="ECO:0007669"/>
    <property type="project" value="UniProtKB-KW"/>
</dbReference>
<dbReference type="Proteomes" id="UP000662747">
    <property type="component" value="Chromosome"/>
</dbReference>
<accession>A0ABX7P9T4</accession>
<dbReference type="CDD" id="cd02440">
    <property type="entry name" value="AdoMet_MTases"/>
    <property type="match status" value="1"/>
</dbReference>
<dbReference type="PANTHER" id="PTHR43591">
    <property type="entry name" value="METHYLTRANSFERASE"/>
    <property type="match status" value="1"/>
</dbReference>
<dbReference type="InterPro" id="IPR004033">
    <property type="entry name" value="UbiE/COQ5_MeTrFase"/>
</dbReference>
<reference evidence="6 7" key="1">
    <citation type="submission" date="2021-02" db="EMBL/GenBank/DDBJ databases">
        <title>De Novo genome assembly of isolated myxobacteria.</title>
        <authorList>
            <person name="Stevens D.C."/>
        </authorList>
    </citation>
    <scope>NUCLEOTIDE SEQUENCE [LARGE SCALE GENOMIC DNA]</scope>
    <source>
        <strain evidence="7">SCPEA02</strain>
    </source>
</reference>
<dbReference type="PROSITE" id="PS51608">
    <property type="entry name" value="SAM_MT_UBIE"/>
    <property type="match status" value="1"/>
</dbReference>
<keyword evidence="4" id="KW-0949">S-adenosyl-L-methionine</keyword>
<protein>
    <submittedName>
        <fullName evidence="6">Class I SAM-dependent methyltransferase</fullName>
    </submittedName>
</protein>
<keyword evidence="7" id="KW-1185">Reference proteome</keyword>
<keyword evidence="1" id="KW-0474">Menaquinone biosynthesis</keyword>
<gene>
    <name evidence="6" type="ORF">JY651_20800</name>
</gene>
<organism evidence="6 7">
    <name type="scientific">Pyxidicoccus parkwayensis</name>
    <dbReference type="NCBI Taxonomy" id="2813578"/>
    <lineage>
        <taxon>Bacteria</taxon>
        <taxon>Pseudomonadati</taxon>
        <taxon>Myxococcota</taxon>
        <taxon>Myxococcia</taxon>
        <taxon>Myxococcales</taxon>
        <taxon>Cystobacterineae</taxon>
        <taxon>Myxococcaceae</taxon>
        <taxon>Pyxidicoccus</taxon>
    </lineage>
</organism>
<dbReference type="SUPFAM" id="SSF53335">
    <property type="entry name" value="S-adenosyl-L-methionine-dependent methyltransferases"/>
    <property type="match status" value="1"/>
</dbReference>
<keyword evidence="3" id="KW-0808">Transferase</keyword>
<dbReference type="EMBL" id="CP071090">
    <property type="protein sequence ID" value="QSQ27201.1"/>
    <property type="molecule type" value="Genomic_DNA"/>
</dbReference>
<keyword evidence="2 6" id="KW-0489">Methyltransferase</keyword>
<dbReference type="InterPro" id="IPR025714">
    <property type="entry name" value="Methyltranfer_dom"/>
</dbReference>
<feature type="domain" description="Methyltransferase" evidence="5">
    <location>
        <begin position="46"/>
        <end position="154"/>
    </location>
</feature>
<name>A0ABX7P9T4_9BACT</name>
<evidence type="ECO:0000256" key="4">
    <source>
        <dbReference type="ARBA" id="ARBA00022691"/>
    </source>
</evidence>
<evidence type="ECO:0000259" key="5">
    <source>
        <dbReference type="Pfam" id="PF13847"/>
    </source>
</evidence>
<evidence type="ECO:0000313" key="7">
    <source>
        <dbReference type="Proteomes" id="UP000662747"/>
    </source>
</evidence>
<evidence type="ECO:0000313" key="6">
    <source>
        <dbReference type="EMBL" id="QSQ27201.1"/>
    </source>
</evidence>
<sequence>MDDAERKAQEAARARAVEFWRQHDEMEARLTRPVSERMLDLAGVSAGMQVLDVAAGRGEPALPAAHRVGAHGRVLAVDPAEGVLQIARERARREGLTNVEFQVADAEALRVEEGAFDVATLRWGLMYMREPERALQCIHRALKPGGAFVIASWAEPHRVPWAWLGRRMLERYRDVSLPIPGSDGPGVFRHADPAVLDAALRRNGFSVETSEDMDIPVVEASDGSGIVAWLRQLGGPLVKLVDELPEHQQRAWEEDISAEVEKHRVGETVTLGGVTRLTLAKAVGVP</sequence>
<evidence type="ECO:0000256" key="2">
    <source>
        <dbReference type="ARBA" id="ARBA00022603"/>
    </source>
</evidence>
<evidence type="ECO:0000256" key="3">
    <source>
        <dbReference type="ARBA" id="ARBA00022679"/>
    </source>
</evidence>
<dbReference type="PANTHER" id="PTHR43591:SF24">
    <property type="entry name" value="2-METHOXY-6-POLYPRENYL-1,4-BENZOQUINOL METHYLASE, MITOCHONDRIAL"/>
    <property type="match status" value="1"/>
</dbReference>
<evidence type="ECO:0000256" key="1">
    <source>
        <dbReference type="ARBA" id="ARBA00022428"/>
    </source>
</evidence>
<proteinExistence type="predicted"/>
<dbReference type="RefSeq" id="WP_206728728.1">
    <property type="nucleotide sequence ID" value="NZ_CP071090.1"/>
</dbReference>
<dbReference type="GO" id="GO:0032259">
    <property type="term" value="P:methylation"/>
    <property type="evidence" value="ECO:0007669"/>
    <property type="project" value="UniProtKB-KW"/>
</dbReference>
<dbReference type="Gene3D" id="3.40.50.150">
    <property type="entry name" value="Vaccinia Virus protein VP39"/>
    <property type="match status" value="1"/>
</dbReference>
<dbReference type="Pfam" id="PF13847">
    <property type="entry name" value="Methyltransf_31"/>
    <property type="match status" value="1"/>
</dbReference>